<reference evidence="2" key="1">
    <citation type="submission" date="2024-02" db="EMBL/GenBank/DDBJ databases">
        <title>Sediminibacterium planktonica sp. nov. and Sediminibacterium longus sp. nov., isolated from surface lake and river water.</title>
        <authorList>
            <person name="Watanabe K."/>
            <person name="Takemine S."/>
            <person name="Ishii Y."/>
            <person name="Ogata Y."/>
            <person name="Shindo C."/>
            <person name="Suda W."/>
        </authorList>
    </citation>
    <scope>NUCLEOTIDE SEQUENCE</scope>
    <source>
        <strain evidence="2">KACHI17</strain>
    </source>
</reference>
<protein>
    <recommendedName>
        <fullName evidence="3">DUF3108 domain-containing protein</fullName>
    </recommendedName>
</protein>
<feature type="chain" id="PRO_5043658554" description="DUF3108 domain-containing protein" evidence="1">
    <location>
        <begin position="22"/>
        <end position="255"/>
    </location>
</feature>
<feature type="signal peptide" evidence="1">
    <location>
        <begin position="1"/>
        <end position="21"/>
    </location>
</feature>
<evidence type="ECO:0008006" key="3">
    <source>
        <dbReference type="Google" id="ProtNLM"/>
    </source>
</evidence>
<dbReference type="RefSeq" id="WP_353548278.1">
    <property type="nucleotide sequence ID" value="NZ_AP029612.1"/>
</dbReference>
<accession>A0AAT9GJ78</accession>
<evidence type="ECO:0000313" key="2">
    <source>
        <dbReference type="EMBL" id="BFG70636.1"/>
    </source>
</evidence>
<sequence length="255" mass="29501">MKYFSRLFLLVLLCTNGLAQKADTIIVGPKDIDTKKIRLGKHYWINYSSNGKDSIKRNLISWEMVIEPVLYQQQSAFSIRQFVTGRDTVMMFTHTICDGRTFATRQHKSSSNFSSSLDMDFDQKTYSINGKSITSEDTARSNQIRWRRFDSSASKYALNWNIDLAILPMLSYKANRTFLINFFEPGAAPFLQAYTVIGTGFLISYDQKETECWVLQRKSSFSLQTFYVSKKTGDVLKMEEEFRGTKRYKVKVGFI</sequence>
<dbReference type="EMBL" id="AP029612">
    <property type="protein sequence ID" value="BFG70636.1"/>
    <property type="molecule type" value="Genomic_DNA"/>
</dbReference>
<gene>
    <name evidence="2" type="ORF">KACHI17_15170</name>
</gene>
<name>A0AAT9GJ78_9BACT</name>
<keyword evidence="1" id="KW-0732">Signal</keyword>
<dbReference type="AlphaFoldDB" id="A0AAT9GJ78"/>
<organism evidence="2">
    <name type="scientific">Sediminibacterium sp. KACHI17</name>
    <dbReference type="NCBI Taxonomy" id="1751071"/>
    <lineage>
        <taxon>Bacteria</taxon>
        <taxon>Pseudomonadati</taxon>
        <taxon>Bacteroidota</taxon>
        <taxon>Chitinophagia</taxon>
        <taxon>Chitinophagales</taxon>
        <taxon>Chitinophagaceae</taxon>
        <taxon>Sediminibacterium</taxon>
    </lineage>
</organism>
<dbReference type="InterPro" id="IPR021457">
    <property type="entry name" value="DUF3108"/>
</dbReference>
<dbReference type="Pfam" id="PF11306">
    <property type="entry name" value="DUF3108"/>
    <property type="match status" value="1"/>
</dbReference>
<proteinExistence type="predicted"/>
<evidence type="ECO:0000256" key="1">
    <source>
        <dbReference type="SAM" id="SignalP"/>
    </source>
</evidence>